<dbReference type="GO" id="GO:0036064">
    <property type="term" value="C:ciliary basal body"/>
    <property type="evidence" value="ECO:0007669"/>
    <property type="project" value="InterPro"/>
</dbReference>
<proteinExistence type="predicted"/>
<dbReference type="SUPFAM" id="SSF48371">
    <property type="entry name" value="ARM repeat"/>
    <property type="match status" value="1"/>
</dbReference>
<dbReference type="GO" id="GO:0044782">
    <property type="term" value="P:cilium organization"/>
    <property type="evidence" value="ECO:0007669"/>
    <property type="project" value="InterPro"/>
</dbReference>
<dbReference type="InterPro" id="IPR030791">
    <property type="entry name" value="Rotatin"/>
</dbReference>
<dbReference type="InterPro" id="IPR016024">
    <property type="entry name" value="ARM-type_fold"/>
</dbReference>
<keyword evidence="2" id="KW-1185">Reference proteome</keyword>
<name>A0A067BWE3_SAPPC</name>
<dbReference type="GO" id="GO:0005813">
    <property type="term" value="C:centrosome"/>
    <property type="evidence" value="ECO:0007669"/>
    <property type="project" value="InterPro"/>
</dbReference>
<dbReference type="RefSeq" id="XP_012206452.1">
    <property type="nucleotide sequence ID" value="XM_012351062.1"/>
</dbReference>
<dbReference type="EMBL" id="KK583261">
    <property type="protein sequence ID" value="KDO22839.1"/>
    <property type="molecule type" value="Genomic_DNA"/>
</dbReference>
<dbReference type="PANTHER" id="PTHR31691:SF1">
    <property type="entry name" value="ROTATIN"/>
    <property type="match status" value="1"/>
</dbReference>
<dbReference type="PANTHER" id="PTHR31691">
    <property type="entry name" value="ROTATIN"/>
    <property type="match status" value="1"/>
</dbReference>
<dbReference type="AlphaFoldDB" id="A0A067BWE3"/>
<evidence type="ECO:0000313" key="2">
    <source>
        <dbReference type="Proteomes" id="UP000030745"/>
    </source>
</evidence>
<protein>
    <submittedName>
        <fullName evidence="1">Uncharacterized protein</fullName>
    </submittedName>
</protein>
<accession>A0A067BWE3</accession>
<dbReference type="OMA" id="LAHATYT"/>
<dbReference type="OrthoDB" id="428850at2759"/>
<organism evidence="1 2">
    <name type="scientific">Saprolegnia parasitica (strain CBS 223.65)</name>
    <dbReference type="NCBI Taxonomy" id="695850"/>
    <lineage>
        <taxon>Eukaryota</taxon>
        <taxon>Sar</taxon>
        <taxon>Stramenopiles</taxon>
        <taxon>Oomycota</taxon>
        <taxon>Saprolegniomycetes</taxon>
        <taxon>Saprolegniales</taxon>
        <taxon>Saprolegniaceae</taxon>
        <taxon>Saprolegnia</taxon>
    </lineage>
</organism>
<reference evidence="1 2" key="1">
    <citation type="journal article" date="2013" name="PLoS Genet.">
        <title>Distinctive expansion of potential virulence genes in the genome of the oomycete fish pathogen Saprolegnia parasitica.</title>
        <authorList>
            <person name="Jiang R.H."/>
            <person name="de Bruijn I."/>
            <person name="Haas B.J."/>
            <person name="Belmonte R."/>
            <person name="Lobach L."/>
            <person name="Christie J."/>
            <person name="van den Ackerveken G."/>
            <person name="Bottin A."/>
            <person name="Bulone V."/>
            <person name="Diaz-Moreno S.M."/>
            <person name="Dumas B."/>
            <person name="Fan L."/>
            <person name="Gaulin E."/>
            <person name="Govers F."/>
            <person name="Grenville-Briggs L.J."/>
            <person name="Horner N.R."/>
            <person name="Levin J.Z."/>
            <person name="Mammella M."/>
            <person name="Meijer H.J."/>
            <person name="Morris P."/>
            <person name="Nusbaum C."/>
            <person name="Oome S."/>
            <person name="Phillips A.J."/>
            <person name="van Rooyen D."/>
            <person name="Rzeszutek E."/>
            <person name="Saraiva M."/>
            <person name="Secombes C.J."/>
            <person name="Seidl M.F."/>
            <person name="Snel B."/>
            <person name="Stassen J.H."/>
            <person name="Sykes S."/>
            <person name="Tripathy S."/>
            <person name="van den Berg H."/>
            <person name="Vega-Arreguin J.C."/>
            <person name="Wawra S."/>
            <person name="Young S.K."/>
            <person name="Zeng Q."/>
            <person name="Dieguez-Uribeondo J."/>
            <person name="Russ C."/>
            <person name="Tyler B.M."/>
            <person name="van West P."/>
        </authorList>
    </citation>
    <scope>NUCLEOTIDE SEQUENCE [LARGE SCALE GENOMIC DNA]</scope>
    <source>
        <strain evidence="1 2">CBS 223.65</strain>
    </source>
</reference>
<dbReference type="KEGG" id="spar:SPRG_21075"/>
<dbReference type="GeneID" id="24141979"/>
<evidence type="ECO:0000313" key="1">
    <source>
        <dbReference type="EMBL" id="KDO22839.1"/>
    </source>
</evidence>
<gene>
    <name evidence="1" type="ORF">SPRG_21075</name>
</gene>
<dbReference type="VEuPathDB" id="FungiDB:SPRG_21075"/>
<dbReference type="Proteomes" id="UP000030745">
    <property type="component" value="Unassembled WGS sequence"/>
</dbReference>
<sequence>MLADSLSALAIDYPQAATLLQQLNAPAPVTRSRAMTLRSMKLAPSQPLEDVKEAPALAEPPTDTARGWTFPPVAVSEADDKLLFELEVKLKLQARPMDVLGVVRWLRDTAIIDFPPEVFLQRPATLQYLLHLVATPLLESSAGFSDAYYNYPKTSTSATLLLTVLDVLRDLTAGWLQSCRLLAHATYTTPASPHQSPWYPSPAGTPVVGSWSLAGGLHQVVVHWLVALAQPTAPPVHLVAAVAPTWLCDADDRGLDAPRFTRLSHAIAHVLLAPHVDTHVVTPLIRWVADVFAQLTPSELRPSAIVVPDRLVDELAAHVLATGNEQLLPYVKCDPFLASIGARLEGSTSTWDAASALATARELLDLVADDGRRDSLLRAIAHVIGLAADEPDLSLAVQELLEALGRVCIEVNSHYDTILAYVDGPLGGLLTTQSILLGLCQRLATDPTVDVLWTLLDLCWTRLGRAIPSMLWPYLQHWAYAEVPFSPHHGDIQERWARLLHALPAVAMADDVVLRLRCLFNRSNYVRRAAVMGLNELLRLAVDDDVFGGEDMEPALQAYAKSHHPGRHGYSSSSSQLVEKARVWLLMLRSTSLEASIKASVLTQAAERLYRVGGTIDVLADAGLLAELLPTLMQLLDEASMASKGVLVLDRLLAQSAFARKWLRSQVDGLRALFLCAGAEANPELRAGAYCCLLYTTVARDIWTLKEDNVTSIPSMLLPTFGLHASVWTSIDTRWPTPLLASAPAFPLPPQRLVAAQWTPTHVRAHLEALTSASSHRAYLHHLYSLRWWLVVDPTVWAPVVETHGQDLLRLLETYPCSAKDMLVLAALLRCFASVTPTLGSSLLMSLLLRLKVHVAPLLQQCLASNAPLFDATMCLLLAMAEASVDLARFVAAFLIDTNVHASALLTRVCLQLVVRLTQVSGVDAEAWHRFASETLRPVLLSIVRPHRRADSFQDKRRVLHALECLLALPSDEDVVATARGVLFDVDGRLRTLGYMLVASGAKTEASLAQLALDTLGDATEAAAVRRAAGAVVAHESALDTTSVRTLLLDETTTLAPALTLALLRLVPPNDSSVPSLPWPSVRNAFSTWYTTWYTHCL</sequence>